<protein>
    <recommendedName>
        <fullName evidence="3">Flagellar protein FlbD</fullName>
    </recommendedName>
</protein>
<evidence type="ECO:0000313" key="1">
    <source>
        <dbReference type="EMBL" id="GGD62385.1"/>
    </source>
</evidence>
<dbReference type="RefSeq" id="WP_066776656.1">
    <property type="nucleotide sequence ID" value="NZ_BMIP01000002.1"/>
</dbReference>
<gene>
    <name evidence="1" type="ORF">GCM10010990_09750</name>
</gene>
<dbReference type="OrthoDB" id="7433385at2"/>
<sequence>MFVKFTATDRVAVIVNATQVTYISEVSEGTRIRFGENRSVTVLEPLPEVMDRLDHTEQLPAGYA</sequence>
<dbReference type="AlphaFoldDB" id="A0A916YUZ2"/>
<proteinExistence type="predicted"/>
<accession>A0A916YUZ2</accession>
<reference evidence="1" key="1">
    <citation type="journal article" date="2014" name="Int. J. Syst. Evol. Microbiol.">
        <title>Complete genome sequence of Corynebacterium casei LMG S-19264T (=DSM 44701T), isolated from a smear-ripened cheese.</title>
        <authorList>
            <consortium name="US DOE Joint Genome Institute (JGI-PGF)"/>
            <person name="Walter F."/>
            <person name="Albersmeier A."/>
            <person name="Kalinowski J."/>
            <person name="Ruckert C."/>
        </authorList>
    </citation>
    <scope>NUCLEOTIDE SEQUENCE</scope>
    <source>
        <strain evidence="1">CGMCC 1.15360</strain>
    </source>
</reference>
<keyword evidence="2" id="KW-1185">Reference proteome</keyword>
<organism evidence="1 2">
    <name type="scientific">Croceicoccus mobilis</name>
    <dbReference type="NCBI Taxonomy" id="1703339"/>
    <lineage>
        <taxon>Bacteria</taxon>
        <taxon>Pseudomonadati</taxon>
        <taxon>Pseudomonadota</taxon>
        <taxon>Alphaproteobacteria</taxon>
        <taxon>Sphingomonadales</taxon>
        <taxon>Erythrobacteraceae</taxon>
        <taxon>Croceicoccus</taxon>
    </lineage>
</organism>
<reference evidence="1" key="2">
    <citation type="submission" date="2020-09" db="EMBL/GenBank/DDBJ databases">
        <authorList>
            <person name="Sun Q."/>
            <person name="Zhou Y."/>
        </authorList>
    </citation>
    <scope>NUCLEOTIDE SEQUENCE</scope>
    <source>
        <strain evidence="1">CGMCC 1.15360</strain>
    </source>
</reference>
<evidence type="ECO:0008006" key="3">
    <source>
        <dbReference type="Google" id="ProtNLM"/>
    </source>
</evidence>
<comment type="caution">
    <text evidence="1">The sequence shown here is derived from an EMBL/GenBank/DDBJ whole genome shotgun (WGS) entry which is preliminary data.</text>
</comment>
<name>A0A916YUZ2_9SPHN</name>
<evidence type="ECO:0000313" key="2">
    <source>
        <dbReference type="Proteomes" id="UP000612349"/>
    </source>
</evidence>
<dbReference type="EMBL" id="BMIP01000002">
    <property type="protein sequence ID" value="GGD62385.1"/>
    <property type="molecule type" value="Genomic_DNA"/>
</dbReference>
<dbReference type="Proteomes" id="UP000612349">
    <property type="component" value="Unassembled WGS sequence"/>
</dbReference>